<keyword evidence="2" id="KW-0812">Transmembrane</keyword>
<gene>
    <name evidence="4" type="ORF">CAPTEDRAFT_208438</name>
</gene>
<reference evidence="6" key="1">
    <citation type="submission" date="2012-12" db="EMBL/GenBank/DDBJ databases">
        <authorList>
            <person name="Hellsten U."/>
            <person name="Grimwood J."/>
            <person name="Chapman J.A."/>
            <person name="Shapiro H."/>
            <person name="Aerts A."/>
            <person name="Otillar R.P."/>
            <person name="Terry A.Y."/>
            <person name="Boore J.L."/>
            <person name="Simakov O."/>
            <person name="Marletaz F."/>
            <person name="Cho S.-J."/>
            <person name="Edsinger-Gonzales E."/>
            <person name="Havlak P."/>
            <person name="Kuo D.-H."/>
            <person name="Larsson T."/>
            <person name="Lv J."/>
            <person name="Arendt D."/>
            <person name="Savage R."/>
            <person name="Osoegawa K."/>
            <person name="de Jong P."/>
            <person name="Lindberg D.R."/>
            <person name="Seaver E.C."/>
            <person name="Weisblat D.A."/>
            <person name="Putnam N.H."/>
            <person name="Grigoriev I.V."/>
            <person name="Rokhsar D.S."/>
        </authorList>
    </citation>
    <scope>NUCLEOTIDE SEQUENCE</scope>
    <source>
        <strain evidence="6">I ESC-2004</strain>
    </source>
</reference>
<feature type="domain" description="PTPRJ transmembrane" evidence="3">
    <location>
        <begin position="91"/>
        <end position="206"/>
    </location>
</feature>
<reference evidence="5" key="3">
    <citation type="submission" date="2015-06" db="UniProtKB">
        <authorList>
            <consortium name="EnsemblMetazoa"/>
        </authorList>
    </citation>
    <scope>IDENTIFICATION</scope>
</reference>
<accession>R7TT81</accession>
<dbReference type="Proteomes" id="UP000014760">
    <property type="component" value="Unassembled WGS sequence"/>
</dbReference>
<dbReference type="HOGENOM" id="CLU_807104_0_0_1"/>
<evidence type="ECO:0000259" key="3">
    <source>
        <dbReference type="Pfam" id="PF18861"/>
    </source>
</evidence>
<feature type="transmembrane region" description="Helical" evidence="2">
    <location>
        <begin position="247"/>
        <end position="271"/>
    </location>
</feature>
<evidence type="ECO:0000256" key="1">
    <source>
        <dbReference type="SAM" id="MobiDB-lite"/>
    </source>
</evidence>
<dbReference type="AlphaFoldDB" id="R7TT81"/>
<keyword evidence="2" id="KW-0472">Membrane</keyword>
<organism evidence="4">
    <name type="scientific">Capitella teleta</name>
    <name type="common">Polychaete worm</name>
    <dbReference type="NCBI Taxonomy" id="283909"/>
    <lineage>
        <taxon>Eukaryota</taxon>
        <taxon>Metazoa</taxon>
        <taxon>Spiralia</taxon>
        <taxon>Lophotrochozoa</taxon>
        <taxon>Annelida</taxon>
        <taxon>Polychaeta</taxon>
        <taxon>Sedentaria</taxon>
        <taxon>Scolecida</taxon>
        <taxon>Capitellidae</taxon>
        <taxon>Capitella</taxon>
    </lineage>
</organism>
<evidence type="ECO:0000313" key="4">
    <source>
        <dbReference type="EMBL" id="ELT97113.1"/>
    </source>
</evidence>
<keyword evidence="2" id="KW-1133">Transmembrane helix</keyword>
<dbReference type="EMBL" id="KB308652">
    <property type="protein sequence ID" value="ELT97113.1"/>
    <property type="molecule type" value="Genomic_DNA"/>
</dbReference>
<protein>
    <recommendedName>
        <fullName evidence="3">PTPRJ transmembrane domain-containing protein</fullName>
    </recommendedName>
</protein>
<proteinExistence type="predicted"/>
<dbReference type="EMBL" id="AMQN01011037">
    <property type="status" value="NOT_ANNOTATED_CDS"/>
    <property type="molecule type" value="Genomic_DNA"/>
</dbReference>
<dbReference type="STRING" id="283909.R7TT81"/>
<dbReference type="InterPro" id="IPR041201">
    <property type="entry name" value="PTPRJ_TM"/>
</dbReference>
<feature type="compositionally biased region" description="Basic and acidic residues" evidence="1">
    <location>
        <begin position="285"/>
        <end position="294"/>
    </location>
</feature>
<evidence type="ECO:0000256" key="2">
    <source>
        <dbReference type="SAM" id="Phobius"/>
    </source>
</evidence>
<sequence>MCHYGGCMALCNTQLAAPTGPTDLSDDFPDYPIFPMLTLGKINITFNGNFPILFPTWTPIIAPAVDATLRKSIWIPSEISPHEIQVELSNPFLNTNGDVVEFSLLVTTDRDDSRNWAANQPSWKDSNDQSPMPPYFAVNRCTDLFNGDNMCWLTSRKKRNLVEPGTRVHFSVGGALNCDNRDDSFCNGPLQADSTYHVAIVGYTENGLHTVGPISDPIRTARSAVHAGTTIMPDDSNQANQPKSVNIVAIAVGVGLGVLLLISVLTSLVIFHCRKRATGPDEESDTRPQEDKAVGSDPSYTSVTSPDTGYEALDVENSNNQRNDYELLEGIYQEIPDATDNKKD</sequence>
<dbReference type="EMBL" id="AMQN01011036">
    <property type="status" value="NOT_ANNOTATED_CDS"/>
    <property type="molecule type" value="Genomic_DNA"/>
</dbReference>
<feature type="region of interest" description="Disordered" evidence="1">
    <location>
        <begin position="278"/>
        <end position="322"/>
    </location>
</feature>
<name>R7TT81_CAPTE</name>
<feature type="compositionally biased region" description="Polar residues" evidence="1">
    <location>
        <begin position="298"/>
        <end position="307"/>
    </location>
</feature>
<reference evidence="4 6" key="2">
    <citation type="journal article" date="2013" name="Nature">
        <title>Insights into bilaterian evolution from three spiralian genomes.</title>
        <authorList>
            <person name="Simakov O."/>
            <person name="Marletaz F."/>
            <person name="Cho S.J."/>
            <person name="Edsinger-Gonzales E."/>
            <person name="Havlak P."/>
            <person name="Hellsten U."/>
            <person name="Kuo D.H."/>
            <person name="Larsson T."/>
            <person name="Lv J."/>
            <person name="Arendt D."/>
            <person name="Savage R."/>
            <person name="Osoegawa K."/>
            <person name="de Jong P."/>
            <person name="Grimwood J."/>
            <person name="Chapman J.A."/>
            <person name="Shapiro H."/>
            <person name="Aerts A."/>
            <person name="Otillar R.P."/>
            <person name="Terry A.Y."/>
            <person name="Boore J.L."/>
            <person name="Grigoriev I.V."/>
            <person name="Lindberg D.R."/>
            <person name="Seaver E.C."/>
            <person name="Weisblat D.A."/>
            <person name="Putnam N.H."/>
            <person name="Rokhsar D.S."/>
        </authorList>
    </citation>
    <scope>NUCLEOTIDE SEQUENCE</scope>
    <source>
        <strain evidence="4 6">I ESC-2004</strain>
    </source>
</reference>
<dbReference type="EnsemblMetazoa" id="CapteT208438">
    <property type="protein sequence ID" value="CapteP208438"/>
    <property type="gene ID" value="CapteG208438"/>
</dbReference>
<dbReference type="Pfam" id="PF18861">
    <property type="entry name" value="PTP_tm"/>
    <property type="match status" value="1"/>
</dbReference>
<keyword evidence="6" id="KW-1185">Reference proteome</keyword>
<evidence type="ECO:0000313" key="5">
    <source>
        <dbReference type="EnsemblMetazoa" id="CapteP208438"/>
    </source>
</evidence>
<evidence type="ECO:0000313" key="6">
    <source>
        <dbReference type="Proteomes" id="UP000014760"/>
    </source>
</evidence>